<evidence type="ECO:0000256" key="14">
    <source>
        <dbReference type="ARBA" id="ARBA00023180"/>
    </source>
</evidence>
<sequence length="651" mass="72078">MKKEPTHLHLHPLHLPCLLISLLSLLRPITGDARARAVQVTCSPLLEHNETAYVPNFVATMEKISQQVQTNGFGVALTGTGPDANYGLAQCYGDLTLNDCVLCYAEARTILPQCYPQNGGRIFLDGCFMRAENYSFYNEFKGPEDNVVCGNTTRKKESTFGDAVRRAVRNAVAEAPGNGGYARASANAGESESSAFALANCWRNLSPESCKACLENASATVAKECLPWSEGRALHTGCFLRYSDQDFLNRIPRNGRSKGSVVVIVVSVLSSVVVFMVGIAIGVYICKHRTIQKKRRGSIDVEKMAKTLTDSSLNFKYSTLEKATGSFDNANKLGQGGFGTVYKGVLSDGRDIAVKRLFFNNRHRATDFYNEVNIISSVEHKNLVRLLGCSCSGPESLLVYEYLQNKSLDRFIFDANRGKTLDWQRRFLIIVGTAEGLVYLHEQSTVKIIHRDIKASNILLDSKLQAKIADFGLARSFQDDKSHISTAIAGTLGYMAPEYLAHGQLTEKVDVYSFGVLVLEIVTGKQNTKSKMSDYSDSLITEAWKHFQSGDLEEIYDPNMNWKNQDDSIIIKKEIGRVVQIGLLCTQEIASLRPSMSKVLHMLKNKEENLPLPSNPPFMDERVMEFRDTFDGDSAACASLATVSQSSFYGR</sequence>
<keyword evidence="12 18" id="KW-0472">Membrane</keyword>
<keyword evidence="5 18" id="KW-0812">Transmembrane</keyword>
<evidence type="ECO:0000256" key="12">
    <source>
        <dbReference type="ARBA" id="ARBA00023136"/>
    </source>
</evidence>
<evidence type="ECO:0000256" key="11">
    <source>
        <dbReference type="ARBA" id="ARBA00022989"/>
    </source>
</evidence>
<evidence type="ECO:0000256" key="10">
    <source>
        <dbReference type="ARBA" id="ARBA00022840"/>
    </source>
</evidence>
<feature type="domain" description="Gnk2-homologous" evidence="21">
    <location>
        <begin position="35"/>
        <end position="136"/>
    </location>
</feature>
<keyword evidence="13 22" id="KW-0675">Receptor</keyword>
<dbReference type="FunFam" id="3.30.200.20:FF:001208">
    <property type="entry name" value="Putative DUF26-domain receptor-like protein kinase family protein"/>
    <property type="match status" value="1"/>
</dbReference>
<dbReference type="GO" id="GO:0004674">
    <property type="term" value="F:protein serine/threonine kinase activity"/>
    <property type="evidence" value="ECO:0007669"/>
    <property type="project" value="UniProtKB-KW"/>
</dbReference>
<feature type="signal peptide" evidence="19">
    <location>
        <begin position="1"/>
        <end position="31"/>
    </location>
</feature>
<feature type="binding site" evidence="17">
    <location>
        <position position="355"/>
    </location>
    <ligand>
        <name>ATP</name>
        <dbReference type="ChEBI" id="CHEBI:30616"/>
    </ligand>
</feature>
<dbReference type="InterPro" id="IPR052059">
    <property type="entry name" value="CR_Ser/Thr_kinase"/>
</dbReference>
<keyword evidence="4" id="KW-0808">Transferase</keyword>
<evidence type="ECO:0000259" key="20">
    <source>
        <dbReference type="PROSITE" id="PS50011"/>
    </source>
</evidence>
<evidence type="ECO:0000259" key="21">
    <source>
        <dbReference type="PROSITE" id="PS51473"/>
    </source>
</evidence>
<evidence type="ECO:0000256" key="18">
    <source>
        <dbReference type="SAM" id="Phobius"/>
    </source>
</evidence>
<keyword evidence="9 22" id="KW-0418">Kinase</keyword>
<dbReference type="PROSITE" id="PS00108">
    <property type="entry name" value="PROTEIN_KINASE_ST"/>
    <property type="match status" value="1"/>
</dbReference>
<keyword evidence="8 17" id="KW-0547">Nucleotide-binding</keyword>
<evidence type="ECO:0000256" key="1">
    <source>
        <dbReference type="ARBA" id="ARBA00004167"/>
    </source>
</evidence>
<reference evidence="22" key="1">
    <citation type="submission" date="2016-07" db="EMBL/GenBank/DDBJ databases">
        <title>De novo transcriptome assembly of four accessions of the metal hyperaccumulator plant Noccaea caerulescens.</title>
        <authorList>
            <person name="Blande D."/>
            <person name="Halimaa P."/>
            <person name="Tervahauta A.I."/>
            <person name="Aarts M.G."/>
            <person name="Karenlampi S.O."/>
        </authorList>
    </citation>
    <scope>NUCLEOTIDE SEQUENCE</scope>
</reference>
<dbReference type="InterPro" id="IPR002902">
    <property type="entry name" value="GNK2"/>
</dbReference>
<dbReference type="FunFam" id="1.10.510.10:FF:000336">
    <property type="entry name" value="Cysteine-rich receptor-like protein kinase 2"/>
    <property type="match status" value="1"/>
</dbReference>
<dbReference type="InterPro" id="IPR038408">
    <property type="entry name" value="GNK2_sf"/>
</dbReference>
<dbReference type="Gene3D" id="1.10.510.10">
    <property type="entry name" value="Transferase(Phosphotransferase) domain 1"/>
    <property type="match status" value="1"/>
</dbReference>
<feature type="domain" description="Gnk2-homologous" evidence="21">
    <location>
        <begin position="142"/>
        <end position="247"/>
    </location>
</feature>
<keyword evidence="10 17" id="KW-0067">ATP-binding</keyword>
<feature type="domain" description="Protein kinase" evidence="20">
    <location>
        <begin position="327"/>
        <end position="619"/>
    </location>
</feature>
<dbReference type="InterPro" id="IPR011009">
    <property type="entry name" value="Kinase-like_dom_sf"/>
</dbReference>
<dbReference type="GO" id="GO:0016020">
    <property type="term" value="C:membrane"/>
    <property type="evidence" value="ECO:0007669"/>
    <property type="project" value="UniProtKB-SubCell"/>
</dbReference>
<feature type="transmembrane region" description="Helical" evidence="18">
    <location>
        <begin position="261"/>
        <end position="286"/>
    </location>
</feature>
<evidence type="ECO:0000256" key="17">
    <source>
        <dbReference type="PROSITE-ProRule" id="PRU10141"/>
    </source>
</evidence>
<dbReference type="Pfam" id="PF01657">
    <property type="entry name" value="Stress-antifung"/>
    <property type="match status" value="2"/>
</dbReference>
<comment type="catalytic activity">
    <reaction evidence="15">
        <text>L-seryl-[protein] + ATP = O-phospho-L-seryl-[protein] + ADP + H(+)</text>
        <dbReference type="Rhea" id="RHEA:17989"/>
        <dbReference type="Rhea" id="RHEA-COMP:9863"/>
        <dbReference type="Rhea" id="RHEA-COMP:11604"/>
        <dbReference type="ChEBI" id="CHEBI:15378"/>
        <dbReference type="ChEBI" id="CHEBI:29999"/>
        <dbReference type="ChEBI" id="CHEBI:30616"/>
        <dbReference type="ChEBI" id="CHEBI:83421"/>
        <dbReference type="ChEBI" id="CHEBI:456216"/>
    </reaction>
</comment>
<dbReference type="AlphaFoldDB" id="A0A1J3K3H6"/>
<comment type="subcellular location">
    <subcellularLocation>
        <location evidence="1">Membrane</location>
        <topology evidence="1">Single-pass membrane protein</topology>
    </subcellularLocation>
</comment>
<keyword evidence="7" id="KW-0677">Repeat</keyword>
<accession>A0A1J3K3H6</accession>
<keyword evidence="3" id="KW-0597">Phosphoprotein</keyword>
<dbReference type="PROSITE" id="PS50011">
    <property type="entry name" value="PROTEIN_KINASE_DOM"/>
    <property type="match status" value="1"/>
</dbReference>
<evidence type="ECO:0000256" key="19">
    <source>
        <dbReference type="SAM" id="SignalP"/>
    </source>
</evidence>
<dbReference type="PROSITE" id="PS51473">
    <property type="entry name" value="GNK2"/>
    <property type="match status" value="2"/>
</dbReference>
<evidence type="ECO:0000256" key="7">
    <source>
        <dbReference type="ARBA" id="ARBA00022737"/>
    </source>
</evidence>
<dbReference type="PROSITE" id="PS00107">
    <property type="entry name" value="PROTEIN_KINASE_ATP"/>
    <property type="match status" value="1"/>
</dbReference>
<keyword evidence="11 18" id="KW-1133">Transmembrane helix</keyword>
<keyword evidence="14" id="KW-0325">Glycoprotein</keyword>
<evidence type="ECO:0000256" key="3">
    <source>
        <dbReference type="ARBA" id="ARBA00022553"/>
    </source>
</evidence>
<dbReference type="InterPro" id="IPR008271">
    <property type="entry name" value="Ser/Thr_kinase_AS"/>
</dbReference>
<dbReference type="FunFam" id="3.30.430.20:FF:000005">
    <property type="entry name" value="Cysteine-rich receptor-like protein kinase 2"/>
    <property type="match status" value="1"/>
</dbReference>
<dbReference type="EMBL" id="GEVM01007130">
    <property type="protein sequence ID" value="JAU98808.1"/>
    <property type="molecule type" value="Transcribed_RNA"/>
</dbReference>
<evidence type="ECO:0000256" key="2">
    <source>
        <dbReference type="ARBA" id="ARBA00022527"/>
    </source>
</evidence>
<evidence type="ECO:0000313" key="22">
    <source>
        <dbReference type="EMBL" id="JAU98808.1"/>
    </source>
</evidence>
<dbReference type="CDD" id="cd23509">
    <property type="entry name" value="Gnk2-like"/>
    <property type="match status" value="2"/>
</dbReference>
<evidence type="ECO:0000256" key="6">
    <source>
        <dbReference type="ARBA" id="ARBA00022729"/>
    </source>
</evidence>
<dbReference type="PANTHER" id="PTHR47973">
    <property type="entry name" value="CYSTEINE-RICH RECEPTOR-LIKE PROTEIN KINASE 3"/>
    <property type="match status" value="1"/>
</dbReference>
<keyword evidence="2" id="KW-0723">Serine/threonine-protein kinase</keyword>
<gene>
    <name evidence="22" type="ORF">MP_TR20703_c0_g1_i1_g.58810</name>
</gene>
<evidence type="ECO:0000256" key="13">
    <source>
        <dbReference type="ARBA" id="ARBA00023170"/>
    </source>
</evidence>
<dbReference type="Pfam" id="PF00069">
    <property type="entry name" value="Pkinase"/>
    <property type="match status" value="1"/>
</dbReference>
<name>A0A1J3K3H6_NOCCA</name>
<evidence type="ECO:0000256" key="16">
    <source>
        <dbReference type="ARBA" id="ARBA00047951"/>
    </source>
</evidence>
<dbReference type="SUPFAM" id="SSF56112">
    <property type="entry name" value="Protein kinase-like (PK-like)"/>
    <property type="match status" value="1"/>
</dbReference>
<dbReference type="Gene3D" id="3.30.200.20">
    <property type="entry name" value="Phosphorylase Kinase, domain 1"/>
    <property type="match status" value="1"/>
</dbReference>
<dbReference type="InterPro" id="IPR000719">
    <property type="entry name" value="Prot_kinase_dom"/>
</dbReference>
<evidence type="ECO:0000256" key="4">
    <source>
        <dbReference type="ARBA" id="ARBA00022679"/>
    </source>
</evidence>
<feature type="chain" id="PRO_5009624497" evidence="19">
    <location>
        <begin position="32"/>
        <end position="651"/>
    </location>
</feature>
<evidence type="ECO:0000256" key="8">
    <source>
        <dbReference type="ARBA" id="ARBA00022741"/>
    </source>
</evidence>
<proteinExistence type="predicted"/>
<dbReference type="Gene3D" id="3.30.430.20">
    <property type="entry name" value="Gnk2 domain, C-X8-C-X2-C motif"/>
    <property type="match status" value="2"/>
</dbReference>
<evidence type="ECO:0000256" key="9">
    <source>
        <dbReference type="ARBA" id="ARBA00022777"/>
    </source>
</evidence>
<keyword evidence="6 19" id="KW-0732">Signal</keyword>
<dbReference type="FunFam" id="3.30.430.20:FF:000015">
    <property type="entry name" value="Cysteine-rich receptor-like protein kinase 3"/>
    <property type="match status" value="1"/>
</dbReference>
<protein>
    <submittedName>
        <fullName evidence="22">Cysteine-rich receptor-like protein kinase 2</fullName>
    </submittedName>
</protein>
<dbReference type="InterPro" id="IPR017441">
    <property type="entry name" value="Protein_kinase_ATP_BS"/>
</dbReference>
<evidence type="ECO:0000256" key="5">
    <source>
        <dbReference type="ARBA" id="ARBA00022692"/>
    </source>
</evidence>
<organism evidence="22">
    <name type="scientific">Noccaea caerulescens</name>
    <name type="common">Alpine penny-cress</name>
    <name type="synonym">Thlaspi caerulescens</name>
    <dbReference type="NCBI Taxonomy" id="107243"/>
    <lineage>
        <taxon>Eukaryota</taxon>
        <taxon>Viridiplantae</taxon>
        <taxon>Streptophyta</taxon>
        <taxon>Embryophyta</taxon>
        <taxon>Tracheophyta</taxon>
        <taxon>Spermatophyta</taxon>
        <taxon>Magnoliopsida</taxon>
        <taxon>eudicotyledons</taxon>
        <taxon>Gunneridae</taxon>
        <taxon>Pentapetalae</taxon>
        <taxon>rosids</taxon>
        <taxon>malvids</taxon>
        <taxon>Brassicales</taxon>
        <taxon>Brassicaceae</taxon>
        <taxon>Coluteocarpeae</taxon>
        <taxon>Noccaea</taxon>
    </lineage>
</organism>
<evidence type="ECO:0000256" key="15">
    <source>
        <dbReference type="ARBA" id="ARBA00047558"/>
    </source>
</evidence>
<dbReference type="GO" id="GO:0005524">
    <property type="term" value="F:ATP binding"/>
    <property type="evidence" value="ECO:0007669"/>
    <property type="project" value="UniProtKB-UniRule"/>
</dbReference>
<dbReference type="SMART" id="SM00220">
    <property type="entry name" value="S_TKc"/>
    <property type="match status" value="1"/>
</dbReference>
<dbReference type="CDD" id="cd14066">
    <property type="entry name" value="STKc_IRAK"/>
    <property type="match status" value="1"/>
</dbReference>
<comment type="catalytic activity">
    <reaction evidence="16">
        <text>L-threonyl-[protein] + ATP = O-phospho-L-threonyl-[protein] + ADP + H(+)</text>
        <dbReference type="Rhea" id="RHEA:46608"/>
        <dbReference type="Rhea" id="RHEA-COMP:11060"/>
        <dbReference type="Rhea" id="RHEA-COMP:11605"/>
        <dbReference type="ChEBI" id="CHEBI:15378"/>
        <dbReference type="ChEBI" id="CHEBI:30013"/>
        <dbReference type="ChEBI" id="CHEBI:30616"/>
        <dbReference type="ChEBI" id="CHEBI:61977"/>
        <dbReference type="ChEBI" id="CHEBI:456216"/>
    </reaction>
</comment>